<dbReference type="EMBL" id="MN739518">
    <property type="protein sequence ID" value="QHT10002.1"/>
    <property type="molecule type" value="Genomic_DNA"/>
</dbReference>
<evidence type="ECO:0000313" key="1">
    <source>
        <dbReference type="EMBL" id="QHT10002.1"/>
    </source>
</evidence>
<name>A0A6C0D0Q6_9ZZZZ</name>
<protein>
    <submittedName>
        <fullName evidence="1">Uncharacterized protein</fullName>
    </submittedName>
</protein>
<dbReference type="AlphaFoldDB" id="A0A6C0D0Q6"/>
<sequence>MKRKLKINYRFIPINVFFPPEKKKTLVHSTTPFSIPAIPAIPAISTPFIPLVWKNEYEITCRPYYHENPLLQPNCRHQCHFLIRPVWIHLDLLDEDGLGECIDSDGWIGVHTPMGRRFSPPKHIHTIKTFLRALVYLYQNPNTYLCMDTMTKSLCLCVDGKEEDDDKEEKELNIYRLQIIRTVS</sequence>
<accession>A0A6C0D0Q6</accession>
<organism evidence="1">
    <name type="scientific">viral metagenome</name>
    <dbReference type="NCBI Taxonomy" id="1070528"/>
    <lineage>
        <taxon>unclassified sequences</taxon>
        <taxon>metagenomes</taxon>
        <taxon>organismal metagenomes</taxon>
    </lineage>
</organism>
<reference evidence="1" key="1">
    <citation type="journal article" date="2020" name="Nature">
        <title>Giant virus diversity and host interactions through global metagenomics.</title>
        <authorList>
            <person name="Schulz F."/>
            <person name="Roux S."/>
            <person name="Paez-Espino D."/>
            <person name="Jungbluth S."/>
            <person name="Walsh D.A."/>
            <person name="Denef V.J."/>
            <person name="McMahon K.D."/>
            <person name="Konstantinidis K.T."/>
            <person name="Eloe-Fadrosh E.A."/>
            <person name="Kyrpides N.C."/>
            <person name="Woyke T."/>
        </authorList>
    </citation>
    <scope>NUCLEOTIDE SEQUENCE</scope>
    <source>
        <strain evidence="1">GVMAG-M-3300023174-104</strain>
    </source>
</reference>
<proteinExistence type="predicted"/>